<evidence type="ECO:0000256" key="1">
    <source>
        <dbReference type="ARBA" id="ARBA00004141"/>
    </source>
</evidence>
<feature type="transmembrane region" description="Helical" evidence="7">
    <location>
        <begin position="84"/>
        <end position="103"/>
    </location>
</feature>
<feature type="compositionally biased region" description="Acidic residues" evidence="6">
    <location>
        <begin position="15"/>
        <end position="27"/>
    </location>
</feature>
<evidence type="ECO:0000256" key="5">
    <source>
        <dbReference type="ARBA" id="ARBA00023136"/>
    </source>
</evidence>
<feature type="transmembrane region" description="Helical" evidence="7">
    <location>
        <begin position="486"/>
        <end position="505"/>
    </location>
</feature>
<dbReference type="InterPro" id="IPR001958">
    <property type="entry name" value="Tet-R_TetA/multi-R_MdtG-like"/>
</dbReference>
<feature type="transmembrane region" description="Helical" evidence="7">
    <location>
        <begin position="345"/>
        <end position="368"/>
    </location>
</feature>
<keyword evidence="4 7" id="KW-1133">Transmembrane helix</keyword>
<feature type="transmembrane region" description="Helical" evidence="7">
    <location>
        <begin position="43"/>
        <end position="64"/>
    </location>
</feature>
<feature type="transmembrane region" description="Helical" evidence="7">
    <location>
        <begin position="172"/>
        <end position="195"/>
    </location>
</feature>
<dbReference type="PROSITE" id="PS50850">
    <property type="entry name" value="MFS"/>
    <property type="match status" value="1"/>
</dbReference>
<dbReference type="HOGENOM" id="CLU_001265_54_6_1"/>
<dbReference type="PANTHER" id="PTHR23504">
    <property type="entry name" value="MAJOR FACILITATOR SUPERFAMILY DOMAIN-CONTAINING PROTEIN 10"/>
    <property type="match status" value="1"/>
</dbReference>
<dbReference type="GO" id="GO:0016020">
    <property type="term" value="C:membrane"/>
    <property type="evidence" value="ECO:0007669"/>
    <property type="project" value="UniProtKB-SubCell"/>
</dbReference>
<dbReference type="Pfam" id="PF07690">
    <property type="entry name" value="MFS_1"/>
    <property type="match status" value="1"/>
</dbReference>
<dbReference type="SUPFAM" id="SSF103473">
    <property type="entry name" value="MFS general substrate transporter"/>
    <property type="match status" value="1"/>
</dbReference>
<keyword evidence="10" id="KW-1185">Reference proteome</keyword>
<organism evidence="9 10">
    <name type="scientific">Amanita muscaria (strain Koide BX008)</name>
    <dbReference type="NCBI Taxonomy" id="946122"/>
    <lineage>
        <taxon>Eukaryota</taxon>
        <taxon>Fungi</taxon>
        <taxon>Dikarya</taxon>
        <taxon>Basidiomycota</taxon>
        <taxon>Agaricomycotina</taxon>
        <taxon>Agaricomycetes</taxon>
        <taxon>Agaricomycetidae</taxon>
        <taxon>Agaricales</taxon>
        <taxon>Pluteineae</taxon>
        <taxon>Amanitaceae</taxon>
        <taxon>Amanita</taxon>
    </lineage>
</organism>
<keyword evidence="2" id="KW-0813">Transport</keyword>
<evidence type="ECO:0000313" key="10">
    <source>
        <dbReference type="Proteomes" id="UP000054549"/>
    </source>
</evidence>
<dbReference type="GO" id="GO:0022857">
    <property type="term" value="F:transmembrane transporter activity"/>
    <property type="evidence" value="ECO:0007669"/>
    <property type="project" value="InterPro"/>
</dbReference>
<evidence type="ECO:0000256" key="6">
    <source>
        <dbReference type="SAM" id="MobiDB-lite"/>
    </source>
</evidence>
<evidence type="ECO:0000256" key="7">
    <source>
        <dbReference type="SAM" id="Phobius"/>
    </source>
</evidence>
<protein>
    <recommendedName>
        <fullName evidence="8">Major facilitator superfamily (MFS) profile domain-containing protein</fullName>
    </recommendedName>
</protein>
<evidence type="ECO:0000259" key="8">
    <source>
        <dbReference type="PROSITE" id="PS50850"/>
    </source>
</evidence>
<dbReference type="InParanoid" id="A0A0C2WJ45"/>
<feature type="transmembrane region" description="Helical" evidence="7">
    <location>
        <begin position="115"/>
        <end position="134"/>
    </location>
</feature>
<dbReference type="Proteomes" id="UP000054549">
    <property type="component" value="Unassembled WGS sequence"/>
</dbReference>
<name>A0A0C2WJ45_AMAMK</name>
<proteinExistence type="predicted"/>
<keyword evidence="5 7" id="KW-0472">Membrane</keyword>
<feature type="transmembrane region" description="Helical" evidence="7">
    <location>
        <begin position="310"/>
        <end position="333"/>
    </location>
</feature>
<feature type="transmembrane region" description="Helical" evidence="7">
    <location>
        <begin position="380"/>
        <end position="402"/>
    </location>
</feature>
<evidence type="ECO:0000256" key="3">
    <source>
        <dbReference type="ARBA" id="ARBA00022692"/>
    </source>
</evidence>
<comment type="subcellular location">
    <subcellularLocation>
        <location evidence="1">Membrane</location>
        <topology evidence="1">Multi-pass membrane protein</topology>
    </subcellularLocation>
</comment>
<gene>
    <name evidence="9" type="ORF">M378DRAFT_26049</name>
</gene>
<feature type="transmembrane region" description="Helical" evidence="7">
    <location>
        <begin position="215"/>
        <end position="238"/>
    </location>
</feature>
<evidence type="ECO:0000313" key="9">
    <source>
        <dbReference type="EMBL" id="KIL61527.1"/>
    </source>
</evidence>
<dbReference type="EMBL" id="KN818283">
    <property type="protein sequence ID" value="KIL61527.1"/>
    <property type="molecule type" value="Genomic_DNA"/>
</dbReference>
<accession>A0A0C2WJ45</accession>
<feature type="region of interest" description="Disordered" evidence="6">
    <location>
        <begin position="266"/>
        <end position="295"/>
    </location>
</feature>
<dbReference type="AlphaFoldDB" id="A0A0C2WJ45"/>
<sequence>MAPSMAIGVSRPESEETSEHDDLDQDSDNINRSYRTPLPWTQLSIVFLIQFAEPVTATVIYPFINQFVRETGITKGDERKTGYFAGIIQSAFFFAEAISVVFWGMASDRFGRRLVLLYGPLGLALVMLLFGMSTQFWPLVALRGLQGAFNGNIGVSKSIIGEITDSTNMADAFAFIPVVWTSGITIGPFIGGFLARPAERWPDIFGQVEYLKSHPYFLSCLGVSCLAFSAFLAAVIALKETLPSAMMRRKRKNSLTAAFTDDDVPHYGSTETRNRDSSPVLRDSRSSSTLGDEENPPNLRSLLKLREVQIVLINYAFLGFCDMGLQSLTALMWSTSIENGGLGFTSYTIGMIMGTYGVVNAVLQASFLGKIIRRFGPRKVHIFCFSSMLVSFSSFPVANFFARRAHGSDWRVWATVIVSLVAQSSRGGSYGVIQILLTASSPTRSSLGTMNGLGQAVACIMKSLGPSIASSLHSISLQRQLIGGNAVYYIMTMVVAFGIQYTFMLPKKLKFQ</sequence>
<dbReference type="PANTHER" id="PTHR23504:SF15">
    <property type="entry name" value="MAJOR FACILITATOR SUPERFAMILY (MFS) PROFILE DOMAIN-CONTAINING PROTEIN"/>
    <property type="match status" value="1"/>
</dbReference>
<dbReference type="InterPro" id="IPR011701">
    <property type="entry name" value="MFS"/>
</dbReference>
<dbReference type="Gene3D" id="1.20.1250.20">
    <property type="entry name" value="MFS general substrate transporter like domains"/>
    <property type="match status" value="1"/>
</dbReference>
<keyword evidence="3 7" id="KW-0812">Transmembrane</keyword>
<feature type="domain" description="Major facilitator superfamily (MFS) profile" evidence="8">
    <location>
        <begin position="42"/>
        <end position="510"/>
    </location>
</feature>
<reference evidence="9 10" key="1">
    <citation type="submission" date="2014-04" db="EMBL/GenBank/DDBJ databases">
        <title>Evolutionary Origins and Diversification of the Mycorrhizal Mutualists.</title>
        <authorList>
            <consortium name="DOE Joint Genome Institute"/>
            <consortium name="Mycorrhizal Genomics Consortium"/>
            <person name="Kohler A."/>
            <person name="Kuo A."/>
            <person name="Nagy L.G."/>
            <person name="Floudas D."/>
            <person name="Copeland A."/>
            <person name="Barry K.W."/>
            <person name="Cichocki N."/>
            <person name="Veneault-Fourrey C."/>
            <person name="LaButti K."/>
            <person name="Lindquist E.A."/>
            <person name="Lipzen A."/>
            <person name="Lundell T."/>
            <person name="Morin E."/>
            <person name="Murat C."/>
            <person name="Riley R."/>
            <person name="Ohm R."/>
            <person name="Sun H."/>
            <person name="Tunlid A."/>
            <person name="Henrissat B."/>
            <person name="Grigoriev I.V."/>
            <person name="Hibbett D.S."/>
            <person name="Martin F."/>
        </authorList>
    </citation>
    <scope>NUCLEOTIDE SEQUENCE [LARGE SCALE GENOMIC DNA]</scope>
    <source>
        <strain evidence="9 10">Koide BX008</strain>
    </source>
</reference>
<dbReference type="OrthoDB" id="419616at2759"/>
<evidence type="ECO:0000256" key="2">
    <source>
        <dbReference type="ARBA" id="ARBA00022448"/>
    </source>
</evidence>
<dbReference type="PRINTS" id="PR01035">
    <property type="entry name" value="TCRTETA"/>
</dbReference>
<evidence type="ECO:0000256" key="4">
    <source>
        <dbReference type="ARBA" id="ARBA00022989"/>
    </source>
</evidence>
<dbReference type="InterPro" id="IPR020846">
    <property type="entry name" value="MFS_dom"/>
</dbReference>
<feature type="region of interest" description="Disordered" evidence="6">
    <location>
        <begin position="1"/>
        <end position="29"/>
    </location>
</feature>
<dbReference type="InterPro" id="IPR036259">
    <property type="entry name" value="MFS_trans_sf"/>
</dbReference>